<proteinExistence type="inferred from homology"/>
<dbReference type="PROSITE" id="PS50853">
    <property type="entry name" value="FN3"/>
    <property type="match status" value="1"/>
</dbReference>
<feature type="signal peptide" evidence="3">
    <location>
        <begin position="1"/>
        <end position="27"/>
    </location>
</feature>
<dbReference type="InterPro" id="IPR036514">
    <property type="entry name" value="SGNH_hydro_sf"/>
</dbReference>
<reference evidence="5 6" key="1">
    <citation type="submission" date="2024-03" db="EMBL/GenBank/DDBJ databases">
        <title>Human intestinal bacterial collection.</title>
        <authorList>
            <person name="Pauvert C."/>
            <person name="Hitch T.C.A."/>
            <person name="Clavel T."/>
        </authorList>
    </citation>
    <scope>NUCLEOTIDE SEQUENCE [LARGE SCALE GENOMIC DNA]</scope>
    <source>
        <strain evidence="5 6">CLA-JM-H44</strain>
    </source>
</reference>
<comment type="caution">
    <text evidence="5">The sequence shown here is derived from an EMBL/GenBank/DDBJ whole genome shotgun (WGS) entry which is preliminary data.</text>
</comment>
<dbReference type="InterPro" id="IPR013783">
    <property type="entry name" value="Ig-like_fold"/>
</dbReference>
<sequence length="1345" mass="145001">MKARKSLALVLVLSLLLSLVPTMGVFAYDETFTQAKFDFGTADSAVENGYTKVTPQTAYDPAVGYGWLNDPRITVTAGDSGNANALKSDWVTGNTVQDGADITAPENAEDGDYIHFVYPTFVVDLPNGIYTVKTIQGDYNTSTVTGAIVEDMRAFAPYYKSLPNTSSIPTSVNTTAAGSFKETTKQVAVYDGQLTIELTGTNSRLNAVEISKVSFASEATAGAKPTVYICSDSTAYGSATNKPETGWGNHIADYMTDDVIVNNTAMGGKSARDYLADSLFNDNVMTKIKPGDYVLIQFGHNDCTPVRPNRYSNPTEFKEWLAKYVDAVRAFGATPIFVTPPNRGYTENGNMITGGKYTTPGTTFMNSFQAWTDAQRELAAEKDVDLIEFNYYTIEYYNYIGCDEFYASVSTDGTHFKDGPAADRAASQLSYLISKSSTGLAPYATGKMGPGVAEKFDFGSGSTASGYTPVTNDAYDADKGYGWTTTGISAVAGSGDDALKSDFVQTTAKNQTFVMDLENGEYDVRILSGDPSAATSVQYSIENVPRQVRRGWNNVANNALDVAAGEYYDETFTVSVYDGQMTITFPNSGAKINGIEITKQFTRNEGDIPTVYVVGDSVADSYAQFNDPQRGWGQMLANYFDGEKINVENWAIGARTADRNIKEGRLEMVLEQIQPGDYLVFNFGFNEKTTGSTDAWKDLVRQYVDGAIQRGATPILVSSTASVRQNVGTSSQDYRALNNMRNALKAVAEEKGVAFIDNFQYTTDLTASLGTIRSQAMYLFVQPGIFTGSSYENGASDGVHLQSYGAEVVASYIASEMAKLDSTLAAGYTPKAVATQAPAKPSGLYAKESAGTSATIAWDDQDDADYYVVRYKASSASDWTEYAGVVYPQATITGLTAGESYDFSILAYNDAGVSVASSTLTLPKAASSEYTKLLNLVTEAKAAFEEWRGMRVETLDAADVARIENALKAATAVLANPDATADDCTAAYNTLYKAGERARSIVDATYFFDFGNGAVADGYTGVTADTLYTPELGYGWSDSVAVTDSDRATSDALYSDFAEGAFQVTRDGSIYPEFKVDLPNGKYLVHTIQGDASDASSGGVYAEGINLNTSFNCVGGSYSENYFLVEVTDGQLNLEFPGFLMKLNGVEIYSLNAVLPETTASADKEQYEPNETITVTINTPDTVEKAYLVSESGSGLATGRQVIDNGDGTKTWILTFSLATKGNRTLKVYADGEDTGVAVNFKIDSVATGKAKLYSVSVPDTAKVNEPFTVTFETNTHTEYVRLFNENGMGLAPISCTYEDVDGVRVWTYVTSVGSVGIREFQTGVAAADRVFTKSRQTVSIQVRR</sequence>
<keyword evidence="6" id="KW-1185">Reference proteome</keyword>
<dbReference type="Gene3D" id="3.40.50.1110">
    <property type="entry name" value="SGNH hydrolase"/>
    <property type="match status" value="2"/>
</dbReference>
<dbReference type="InterPro" id="IPR049033">
    <property type="entry name" value="AGA-YXIM_GBD"/>
</dbReference>
<feature type="chain" id="PRO_5046003321" evidence="3">
    <location>
        <begin position="28"/>
        <end position="1345"/>
    </location>
</feature>
<dbReference type="PANTHER" id="PTHR43695:SF1">
    <property type="entry name" value="RHAMNOGALACTURONAN ACETYLESTERASE"/>
    <property type="match status" value="1"/>
</dbReference>
<dbReference type="SMART" id="SM00060">
    <property type="entry name" value="FN3"/>
    <property type="match status" value="1"/>
</dbReference>
<name>A0ABV1E2S5_9FIRM</name>
<dbReference type="CDD" id="cd00063">
    <property type="entry name" value="FN3"/>
    <property type="match status" value="1"/>
</dbReference>
<evidence type="ECO:0000313" key="6">
    <source>
        <dbReference type="Proteomes" id="UP001489509"/>
    </source>
</evidence>
<gene>
    <name evidence="5" type="ORF">WMO26_12265</name>
</gene>
<dbReference type="InterPro" id="IPR008979">
    <property type="entry name" value="Galactose-bd-like_sf"/>
</dbReference>
<dbReference type="SUPFAM" id="SSF49265">
    <property type="entry name" value="Fibronectin type III"/>
    <property type="match status" value="1"/>
</dbReference>
<comment type="similarity">
    <text evidence="1">Belongs to the 'GDSL' lipolytic enzyme family.</text>
</comment>
<accession>A0ABV1E2S5</accession>
<protein>
    <submittedName>
        <fullName evidence="5">GDSL-type esterase/lipase family protein</fullName>
    </submittedName>
</protein>
<evidence type="ECO:0000313" key="5">
    <source>
        <dbReference type="EMBL" id="MEQ2441603.1"/>
    </source>
</evidence>
<evidence type="ECO:0000256" key="1">
    <source>
        <dbReference type="ARBA" id="ARBA00008668"/>
    </source>
</evidence>
<evidence type="ECO:0000256" key="3">
    <source>
        <dbReference type="SAM" id="SignalP"/>
    </source>
</evidence>
<dbReference type="PANTHER" id="PTHR43695">
    <property type="entry name" value="PUTATIVE (AFU_ORTHOLOGUE AFUA_2G17250)-RELATED"/>
    <property type="match status" value="1"/>
</dbReference>
<dbReference type="Pfam" id="PF13472">
    <property type="entry name" value="Lipase_GDSL_2"/>
    <property type="match status" value="2"/>
</dbReference>
<dbReference type="Pfam" id="PF00041">
    <property type="entry name" value="fn3"/>
    <property type="match status" value="1"/>
</dbReference>
<dbReference type="Pfam" id="PF21254">
    <property type="entry name" value="AGA-YXIM_GBD"/>
    <property type="match status" value="2"/>
</dbReference>
<keyword evidence="2" id="KW-0378">Hydrolase</keyword>
<dbReference type="InterPro" id="IPR037459">
    <property type="entry name" value="RhgT-like"/>
</dbReference>
<dbReference type="RefSeq" id="WP_349220792.1">
    <property type="nucleotide sequence ID" value="NZ_JBBMFD010000031.1"/>
</dbReference>
<feature type="domain" description="Fibronectin type-III" evidence="4">
    <location>
        <begin position="840"/>
        <end position="928"/>
    </location>
</feature>
<organism evidence="5 6">
    <name type="scientific">Solibaculum intestinale</name>
    <dbReference type="NCBI Taxonomy" id="3133165"/>
    <lineage>
        <taxon>Bacteria</taxon>
        <taxon>Bacillati</taxon>
        <taxon>Bacillota</taxon>
        <taxon>Clostridia</taxon>
        <taxon>Eubacteriales</taxon>
        <taxon>Oscillospiraceae</taxon>
        <taxon>Solibaculum</taxon>
    </lineage>
</organism>
<dbReference type="Gene3D" id="2.60.40.10">
    <property type="entry name" value="Immunoglobulins"/>
    <property type="match status" value="1"/>
</dbReference>
<dbReference type="SUPFAM" id="SSF52266">
    <property type="entry name" value="SGNH hydrolase"/>
    <property type="match status" value="2"/>
</dbReference>
<dbReference type="SUPFAM" id="SSF49785">
    <property type="entry name" value="Galactose-binding domain-like"/>
    <property type="match status" value="3"/>
</dbReference>
<dbReference type="Gene3D" id="2.60.120.430">
    <property type="entry name" value="Galactose-binding lectin"/>
    <property type="match status" value="3"/>
</dbReference>
<evidence type="ECO:0000259" key="4">
    <source>
        <dbReference type="PROSITE" id="PS50853"/>
    </source>
</evidence>
<dbReference type="InterPro" id="IPR036116">
    <property type="entry name" value="FN3_sf"/>
</dbReference>
<dbReference type="EMBL" id="JBBMFD010000031">
    <property type="protein sequence ID" value="MEQ2441603.1"/>
    <property type="molecule type" value="Genomic_DNA"/>
</dbReference>
<dbReference type="InterPro" id="IPR013830">
    <property type="entry name" value="SGNH_hydro"/>
</dbReference>
<dbReference type="Gene3D" id="1.20.1270.90">
    <property type="entry name" value="AF1782-like"/>
    <property type="match status" value="1"/>
</dbReference>
<evidence type="ECO:0000256" key="2">
    <source>
        <dbReference type="ARBA" id="ARBA00022801"/>
    </source>
</evidence>
<keyword evidence="3" id="KW-0732">Signal</keyword>
<dbReference type="InterPro" id="IPR003961">
    <property type="entry name" value="FN3_dom"/>
</dbReference>
<dbReference type="Proteomes" id="UP001489509">
    <property type="component" value="Unassembled WGS sequence"/>
</dbReference>